<reference evidence="2" key="1">
    <citation type="journal article" date="2017" name="Appl. Environ. Microbiol.">
        <title>Genomic Analysis of Calderihabitans maritimus KKC1, a Thermophilic, Hydrogenogenic, Carboxydotrophic Bacterium Isolated from Marine Sediment.</title>
        <authorList>
            <person name="Omae K."/>
            <person name="Yoneda Y."/>
            <person name="Fukuyama Y."/>
            <person name="Yoshida T."/>
            <person name="Sako Y."/>
        </authorList>
    </citation>
    <scope>NUCLEOTIDE SEQUENCE [LARGE SCALE GENOMIC DNA]</scope>
    <source>
        <strain evidence="2">KKC1</strain>
    </source>
</reference>
<keyword evidence="2" id="KW-1185">Reference proteome</keyword>
<protein>
    <submittedName>
        <fullName evidence="1">Uncharacterized protein</fullName>
    </submittedName>
</protein>
<dbReference type="Proteomes" id="UP000197032">
    <property type="component" value="Unassembled WGS sequence"/>
</dbReference>
<comment type="caution">
    <text evidence="1">The sequence shown here is derived from an EMBL/GenBank/DDBJ whole genome shotgun (WGS) entry which is preliminary data.</text>
</comment>
<organism evidence="1 2">
    <name type="scientific">Calderihabitans maritimus</name>
    <dbReference type="NCBI Taxonomy" id="1246530"/>
    <lineage>
        <taxon>Bacteria</taxon>
        <taxon>Bacillati</taxon>
        <taxon>Bacillota</taxon>
        <taxon>Clostridia</taxon>
        <taxon>Neomoorellales</taxon>
        <taxon>Calderihabitantaceae</taxon>
        <taxon>Calderihabitans</taxon>
    </lineage>
</organism>
<gene>
    <name evidence="1" type="ORF">KKC1_09140</name>
</gene>
<dbReference type="EMBL" id="BDGJ01000032">
    <property type="protein sequence ID" value="GAW91753.1"/>
    <property type="molecule type" value="Genomic_DNA"/>
</dbReference>
<dbReference type="OrthoDB" id="3174265at2"/>
<name>A0A1Z5HQE3_9FIRM</name>
<sequence length="122" mass="14348">MRNNNETCVQTVRFVFDFYKSKDGQPGEKPFLNKIVGVKNIQPKTVRNLNRFLTARLDRIATMMEILLAAHDNWTITGKRDVIVMETDTFDFKEAIKVLKEHGFTSDEFILRVEYTRKWGFL</sequence>
<accession>A0A1Z5HQE3</accession>
<dbReference type="AlphaFoldDB" id="A0A1Z5HQE3"/>
<proteinExistence type="predicted"/>
<evidence type="ECO:0000313" key="1">
    <source>
        <dbReference type="EMBL" id="GAW91753.1"/>
    </source>
</evidence>
<evidence type="ECO:0000313" key="2">
    <source>
        <dbReference type="Proteomes" id="UP000197032"/>
    </source>
</evidence>